<protein>
    <submittedName>
        <fullName evidence="2">Uncharacterized protein</fullName>
    </submittedName>
</protein>
<organism evidence="2 3">
    <name type="scientific">Neolentinus lepideus HHB14362 ss-1</name>
    <dbReference type="NCBI Taxonomy" id="1314782"/>
    <lineage>
        <taxon>Eukaryota</taxon>
        <taxon>Fungi</taxon>
        <taxon>Dikarya</taxon>
        <taxon>Basidiomycota</taxon>
        <taxon>Agaricomycotina</taxon>
        <taxon>Agaricomycetes</taxon>
        <taxon>Gloeophyllales</taxon>
        <taxon>Gloeophyllaceae</taxon>
        <taxon>Neolentinus</taxon>
    </lineage>
</organism>
<name>A0A165MMM5_9AGAM</name>
<feature type="compositionally biased region" description="Polar residues" evidence="1">
    <location>
        <begin position="147"/>
        <end position="168"/>
    </location>
</feature>
<feature type="compositionally biased region" description="Pro residues" evidence="1">
    <location>
        <begin position="8"/>
        <end position="17"/>
    </location>
</feature>
<proteinExistence type="predicted"/>
<evidence type="ECO:0000313" key="3">
    <source>
        <dbReference type="Proteomes" id="UP000076761"/>
    </source>
</evidence>
<reference evidence="2 3" key="1">
    <citation type="journal article" date="2016" name="Mol. Biol. Evol.">
        <title>Comparative Genomics of Early-Diverging Mushroom-Forming Fungi Provides Insights into the Origins of Lignocellulose Decay Capabilities.</title>
        <authorList>
            <person name="Nagy L.G."/>
            <person name="Riley R."/>
            <person name="Tritt A."/>
            <person name="Adam C."/>
            <person name="Daum C."/>
            <person name="Floudas D."/>
            <person name="Sun H."/>
            <person name="Yadav J.S."/>
            <person name="Pangilinan J."/>
            <person name="Larsson K.H."/>
            <person name="Matsuura K."/>
            <person name="Barry K."/>
            <person name="Labutti K."/>
            <person name="Kuo R."/>
            <person name="Ohm R.A."/>
            <person name="Bhattacharya S.S."/>
            <person name="Shirouzu T."/>
            <person name="Yoshinaga Y."/>
            <person name="Martin F.M."/>
            <person name="Grigoriev I.V."/>
            <person name="Hibbett D.S."/>
        </authorList>
    </citation>
    <scope>NUCLEOTIDE SEQUENCE [LARGE SCALE GENOMIC DNA]</scope>
    <source>
        <strain evidence="2 3">HHB14362 ss-1</strain>
    </source>
</reference>
<dbReference type="STRING" id="1314782.A0A165MMM5"/>
<dbReference type="Proteomes" id="UP000076761">
    <property type="component" value="Unassembled WGS sequence"/>
</dbReference>
<dbReference type="InParanoid" id="A0A165MMM5"/>
<dbReference type="AlphaFoldDB" id="A0A165MMM5"/>
<evidence type="ECO:0000313" key="2">
    <source>
        <dbReference type="EMBL" id="KZT18536.1"/>
    </source>
</evidence>
<feature type="compositionally biased region" description="Low complexity" evidence="1">
    <location>
        <begin position="18"/>
        <end position="32"/>
    </location>
</feature>
<accession>A0A165MMM5</accession>
<dbReference type="EMBL" id="KV425673">
    <property type="protein sequence ID" value="KZT18536.1"/>
    <property type="molecule type" value="Genomic_DNA"/>
</dbReference>
<evidence type="ECO:0000256" key="1">
    <source>
        <dbReference type="SAM" id="MobiDB-lite"/>
    </source>
</evidence>
<feature type="region of interest" description="Disordered" evidence="1">
    <location>
        <begin position="63"/>
        <end position="118"/>
    </location>
</feature>
<dbReference type="OrthoDB" id="3257562at2759"/>
<gene>
    <name evidence="2" type="ORF">NEOLEDRAFT_150316</name>
</gene>
<keyword evidence="3" id="KW-1185">Reference proteome</keyword>
<feature type="region of interest" description="Disordered" evidence="1">
    <location>
        <begin position="1"/>
        <end position="32"/>
    </location>
</feature>
<sequence length="311" mass="32830">MRSMKPLGRPPPRPPYPTSTMTTTTSTCAPVPRSSMSLLSLAMPGQVMPSAAGPPPVPYDPATYGMAGVGVQRARSRRDGPEQPEPQPYNRFASPPIPETYQDQMGMGPARYRGGNNTPHDWDILQAAGLSGADPYAAVNANLMRGPSSSQGHSVTAGSTSLNRQPSLGASGLLSTPSNPTPPTSQESYASHYKPNSSPPLPNPNASSALDGFGHAPVDNRKSMASAMEDPYGGIEEAQPNSHALAIPNPFENTDESEEGHGLRSLPPGYDAGDAASGLSIYLRIQGIRSRKCFMLSISSIIAWLSCIELF</sequence>
<feature type="region of interest" description="Disordered" evidence="1">
    <location>
        <begin position="142"/>
        <end position="219"/>
    </location>
</feature>